<reference evidence="2" key="1">
    <citation type="journal article" date="2019" name="Int. J. Syst. Evol. Microbiol.">
        <title>The Global Catalogue of Microorganisms (GCM) 10K type strain sequencing project: providing services to taxonomists for standard genome sequencing and annotation.</title>
        <authorList>
            <consortium name="The Broad Institute Genomics Platform"/>
            <consortium name="The Broad Institute Genome Sequencing Center for Infectious Disease"/>
            <person name="Wu L."/>
            <person name="Ma J."/>
        </authorList>
    </citation>
    <scope>NUCLEOTIDE SEQUENCE [LARGE SCALE GENOMIC DNA]</scope>
    <source>
        <strain evidence="2">JCM 17338</strain>
    </source>
</reference>
<gene>
    <name evidence="1" type="ORF">GCM10022246_26040</name>
</gene>
<organism evidence="1 2">
    <name type="scientific">Pedobacter ginsengiterrae</name>
    <dbReference type="NCBI Taxonomy" id="871696"/>
    <lineage>
        <taxon>Bacteria</taxon>
        <taxon>Pseudomonadati</taxon>
        <taxon>Bacteroidota</taxon>
        <taxon>Sphingobacteriia</taxon>
        <taxon>Sphingobacteriales</taxon>
        <taxon>Sphingobacteriaceae</taxon>
        <taxon>Pedobacter</taxon>
    </lineage>
</organism>
<accession>A0ABP7PY05</accession>
<proteinExistence type="predicted"/>
<name>A0ABP7PY05_9SPHI</name>
<evidence type="ECO:0000313" key="1">
    <source>
        <dbReference type="EMBL" id="GAA3972527.1"/>
    </source>
</evidence>
<protein>
    <submittedName>
        <fullName evidence="1">Uncharacterized protein</fullName>
    </submittedName>
</protein>
<evidence type="ECO:0000313" key="2">
    <source>
        <dbReference type="Proteomes" id="UP001501081"/>
    </source>
</evidence>
<sequence length="126" mass="13346">MLKKINLGLVALVLGFGLVFTQSAFTSSKKATGARAKLTFHYEGPVPMTKADVEDESNWVYGEEACPEGNALACAIEIEDTFVDNPSGPTPTLNSSAALVSDPLIAAPRVTGSADNSIVIYNRQQN</sequence>
<dbReference type="EMBL" id="BAABAK010000015">
    <property type="protein sequence ID" value="GAA3972527.1"/>
    <property type="molecule type" value="Genomic_DNA"/>
</dbReference>
<comment type="caution">
    <text evidence="1">The sequence shown here is derived from an EMBL/GenBank/DDBJ whole genome shotgun (WGS) entry which is preliminary data.</text>
</comment>
<dbReference type="RefSeq" id="WP_344767719.1">
    <property type="nucleotide sequence ID" value="NZ_BAABAK010000015.1"/>
</dbReference>
<dbReference type="Proteomes" id="UP001501081">
    <property type="component" value="Unassembled WGS sequence"/>
</dbReference>
<keyword evidence="2" id="KW-1185">Reference proteome</keyword>